<keyword evidence="1" id="KW-0808">Transferase</keyword>
<proteinExistence type="predicted"/>
<dbReference type="STRING" id="338963.Pcar_1703"/>
<dbReference type="RefSeq" id="WP_011341437.1">
    <property type="nucleotide sequence ID" value="NC_007498.2"/>
</dbReference>
<dbReference type="KEGG" id="pca:Pcar_1703"/>
<gene>
    <name evidence="1" type="ordered locus">Pcar_1703</name>
</gene>
<dbReference type="eggNOG" id="COG1541">
    <property type="taxonomic scope" value="Bacteria"/>
</dbReference>
<sequence>MKIIRDSYYGSAIYLLFKWAAVKNAENFDRRHIEALQTARLKRLLKHTLTHSNFYKDFYKSHGITLDHIATVNLSDLPIMTKKIMMDNFDSVVCDSRLKRKELEKFVANPINHGKKFQGRFQVVHSSGSSGTLGIFIYGPKDWTTLKALTLSRATKTKINPLRKQKLAFIGVVDGHYAGISLAQAAPPFLFDLLPLDINSPLEKALARLNAFQPDFLGGYASGVGLLAQAQTEGKLDIHPKGIMCSADPLTPRISKAIKQAFGIDPVNLYAASESIGIAAQCSAQHNMHVFDDWHCIEVLDNNLNPTKNGEFGNLVLTNLYNYTQPLIRYQMNDELALDERPCGCKWPFPTIKEIAGREEDFLWFQRADDNLDFIHPVVFVEFMVPGLVGMQVVQTDRNRLLIKAIISGDEKDTITLIRNRMDAILRRKQLDNMVVFDVELVSEIGNDPKTGKYKLIIPLKDKSADSMDGLG</sequence>
<dbReference type="InterPro" id="IPR053158">
    <property type="entry name" value="CapK_Type1_Caps_Biosynth"/>
</dbReference>
<organism evidence="1 2">
    <name type="scientific">Syntrophotalea carbinolica (strain DSM 2380 / NBRC 103641 / GraBd1)</name>
    <name type="common">Pelobacter carbinolicus</name>
    <dbReference type="NCBI Taxonomy" id="338963"/>
    <lineage>
        <taxon>Bacteria</taxon>
        <taxon>Pseudomonadati</taxon>
        <taxon>Thermodesulfobacteriota</taxon>
        <taxon>Desulfuromonadia</taxon>
        <taxon>Desulfuromonadales</taxon>
        <taxon>Syntrophotaleaceae</taxon>
        <taxon>Syntrophotalea</taxon>
    </lineage>
</organism>
<evidence type="ECO:0000313" key="2">
    <source>
        <dbReference type="Proteomes" id="UP000002534"/>
    </source>
</evidence>
<dbReference type="OrthoDB" id="5484550at2"/>
<keyword evidence="2" id="KW-1185">Reference proteome</keyword>
<accession>Q3A3W1</accession>
<dbReference type="EMBL" id="CP000142">
    <property type="protein sequence ID" value="ABA88946.1"/>
    <property type="molecule type" value="Genomic_DNA"/>
</dbReference>
<dbReference type="SUPFAM" id="SSF56801">
    <property type="entry name" value="Acetyl-CoA synthetase-like"/>
    <property type="match status" value="1"/>
</dbReference>
<dbReference type="Proteomes" id="UP000002534">
    <property type="component" value="Chromosome"/>
</dbReference>
<protein>
    <submittedName>
        <fullName evidence="1">Adenylyltransferase, putative</fullName>
    </submittedName>
</protein>
<reference evidence="1 2" key="2">
    <citation type="journal article" date="2012" name="BMC Genomics">
        <title>The genome of Pelobacter carbinolicus reveals surprising metabolic capabilities and physiological features.</title>
        <authorList>
            <person name="Aklujkar M."/>
            <person name="Haveman S.A."/>
            <person name="Didonato R.Jr."/>
            <person name="Chertkov O."/>
            <person name="Han C.S."/>
            <person name="Land M.L."/>
            <person name="Brown P."/>
            <person name="Lovley D.R."/>
        </authorList>
    </citation>
    <scope>NUCLEOTIDE SEQUENCE [LARGE SCALE GENOMIC DNA]</scope>
    <source>
        <strain evidence="2">DSM 2380 / NBRC 103641 / GraBd1</strain>
    </source>
</reference>
<keyword evidence="1" id="KW-0548">Nucleotidyltransferase</keyword>
<reference evidence="2" key="1">
    <citation type="submission" date="2005-10" db="EMBL/GenBank/DDBJ databases">
        <title>Complete sequence of Pelobacter carbinolicus DSM 2380.</title>
        <authorList>
            <person name="Copeland A."/>
            <person name="Lucas S."/>
            <person name="Lapidus A."/>
            <person name="Barry K."/>
            <person name="Detter J.C."/>
            <person name="Glavina T."/>
            <person name="Hammon N."/>
            <person name="Israni S."/>
            <person name="Pitluck S."/>
            <person name="Chertkov O."/>
            <person name="Schmutz J."/>
            <person name="Larimer F."/>
            <person name="Land M."/>
            <person name="Kyrpides N."/>
            <person name="Ivanova N."/>
            <person name="Richardson P."/>
        </authorList>
    </citation>
    <scope>NUCLEOTIDE SEQUENCE [LARGE SCALE GENOMIC DNA]</scope>
    <source>
        <strain evidence="2">DSM 2380 / NBRC 103641 / GraBd1</strain>
    </source>
</reference>
<dbReference type="Gene3D" id="3.40.50.12780">
    <property type="entry name" value="N-terminal domain of ligase-like"/>
    <property type="match status" value="1"/>
</dbReference>
<dbReference type="GO" id="GO:0016779">
    <property type="term" value="F:nucleotidyltransferase activity"/>
    <property type="evidence" value="ECO:0007669"/>
    <property type="project" value="UniProtKB-KW"/>
</dbReference>
<dbReference type="PANTHER" id="PTHR36932:SF1">
    <property type="entry name" value="CAPSULAR POLYSACCHARIDE BIOSYNTHESIS PROTEIN"/>
    <property type="match status" value="1"/>
</dbReference>
<name>Q3A3W1_SYNC1</name>
<dbReference type="InterPro" id="IPR042099">
    <property type="entry name" value="ANL_N_sf"/>
</dbReference>
<dbReference type="PANTHER" id="PTHR36932">
    <property type="entry name" value="CAPSULAR POLYSACCHARIDE BIOSYNTHESIS PROTEIN"/>
    <property type="match status" value="1"/>
</dbReference>
<dbReference type="HOGENOM" id="CLU_035301_4_1_7"/>
<dbReference type="AlphaFoldDB" id="Q3A3W1"/>
<evidence type="ECO:0000313" key="1">
    <source>
        <dbReference type="EMBL" id="ABA88946.1"/>
    </source>
</evidence>